<dbReference type="PANTHER" id="PTHR39963">
    <property type="entry name" value="SLL0983 PROTEIN"/>
    <property type="match status" value="1"/>
</dbReference>
<dbReference type="PANTHER" id="PTHR39963:SF1">
    <property type="entry name" value="MNMC-LIKE METHYLTRANSFERASE DOMAIN-CONTAINING PROTEIN"/>
    <property type="match status" value="1"/>
</dbReference>
<accession>A0A1J5SV49</accession>
<reference evidence="2" key="1">
    <citation type="submission" date="2016-10" db="EMBL/GenBank/DDBJ databases">
        <title>Sequence of Gallionella enrichment culture.</title>
        <authorList>
            <person name="Poehlein A."/>
            <person name="Muehling M."/>
            <person name="Daniel R."/>
        </authorList>
    </citation>
    <scope>NUCLEOTIDE SEQUENCE</scope>
</reference>
<proteinExistence type="predicted"/>
<dbReference type="InterPro" id="IPR008471">
    <property type="entry name" value="MnmC-like_methylTransf"/>
</dbReference>
<dbReference type="AlphaFoldDB" id="A0A1J5SV49"/>
<dbReference type="InterPro" id="IPR029063">
    <property type="entry name" value="SAM-dependent_MTases_sf"/>
</dbReference>
<name>A0A1J5SV49_9ZZZZ</name>
<evidence type="ECO:0000313" key="2">
    <source>
        <dbReference type="EMBL" id="OIR12418.1"/>
    </source>
</evidence>
<gene>
    <name evidence="2" type="primary">mnmC_7</name>
    <name evidence="2" type="ORF">GALL_61170</name>
</gene>
<dbReference type="InterPro" id="IPR047785">
    <property type="entry name" value="tRNA_MNMC2"/>
</dbReference>
<dbReference type="Gene3D" id="3.40.50.150">
    <property type="entry name" value="Vaccinia Virus protein VP39"/>
    <property type="match status" value="1"/>
</dbReference>
<dbReference type="GO" id="GO:0016645">
    <property type="term" value="F:oxidoreductase activity, acting on the CH-NH group of donors"/>
    <property type="evidence" value="ECO:0007669"/>
    <property type="project" value="InterPro"/>
</dbReference>
<sequence length="238" mass="26663">MQTPITSNSIEWRDGQPYASAFQDVYFSTDNGLEETKFVFLTQNDLAIRFKNLKNANFTIAETGFGTGLNFLSAWQLWSEHAPSDSCLHFISVEKYPLTVDDISLAQAYWPTLADYSQQLLTQYRQLTPGIHQLSFANGKVTLNLLIGDVSEMLPQIETPVEAWFLDGFSPAKNPDMWSASLFQNMARLSHSLTTFATFTSAGDVRRGLQAVGFQVKKLAGFGKKREMLRGHFIGNVS</sequence>
<dbReference type="NCBIfam" id="NF033855">
    <property type="entry name" value="tRNA_MNMC2"/>
    <property type="match status" value="1"/>
</dbReference>
<protein>
    <submittedName>
        <fullName evidence="2">tRNA 5-methylaminomethyl-2-thiouridine biosynthesis bifunctional protein MnmC</fullName>
    </submittedName>
</protein>
<feature type="domain" description="MnmC-like methyltransferase" evidence="1">
    <location>
        <begin position="112"/>
        <end position="231"/>
    </location>
</feature>
<evidence type="ECO:0000259" key="1">
    <source>
        <dbReference type="Pfam" id="PF05430"/>
    </source>
</evidence>
<dbReference type="Pfam" id="PF05430">
    <property type="entry name" value="Methyltransf_30"/>
    <property type="match status" value="1"/>
</dbReference>
<dbReference type="EMBL" id="MLJW01000017">
    <property type="protein sequence ID" value="OIR12418.1"/>
    <property type="molecule type" value="Genomic_DNA"/>
</dbReference>
<organism evidence="2">
    <name type="scientific">mine drainage metagenome</name>
    <dbReference type="NCBI Taxonomy" id="410659"/>
    <lineage>
        <taxon>unclassified sequences</taxon>
        <taxon>metagenomes</taxon>
        <taxon>ecological metagenomes</taxon>
    </lineage>
</organism>
<dbReference type="GO" id="GO:0004808">
    <property type="term" value="F:tRNA (5-methylaminomethyl-2-thiouridylate)(34)-methyltransferase activity"/>
    <property type="evidence" value="ECO:0007669"/>
    <property type="project" value="InterPro"/>
</dbReference>
<comment type="caution">
    <text evidence="2">The sequence shown here is derived from an EMBL/GenBank/DDBJ whole genome shotgun (WGS) entry which is preliminary data.</text>
</comment>